<organism evidence="1 2">
    <name type="scientific">Fertoeibacter niger</name>
    <dbReference type="NCBI Taxonomy" id="2656921"/>
    <lineage>
        <taxon>Bacteria</taxon>
        <taxon>Pseudomonadati</taxon>
        <taxon>Pseudomonadota</taxon>
        <taxon>Alphaproteobacteria</taxon>
        <taxon>Rhodobacterales</taxon>
        <taxon>Paracoccaceae</taxon>
        <taxon>Fertoeibacter</taxon>
    </lineage>
</organism>
<reference evidence="1" key="1">
    <citation type="submission" date="2020-05" db="EMBL/GenBank/DDBJ databases">
        <title>Fertoebacter nigrum gen. nov., sp. nov., a new member of the family Rhodobacteraceae.</title>
        <authorList>
            <person name="Szuroczki S."/>
            <person name="Abbaszade G."/>
            <person name="Buni D."/>
            <person name="Schumann P."/>
            <person name="Toth E."/>
        </authorList>
    </citation>
    <scope>NUCLEOTIDE SEQUENCE</scope>
    <source>
        <strain evidence="1">RG-N-1a</strain>
    </source>
</reference>
<keyword evidence="2" id="KW-1185">Reference proteome</keyword>
<proteinExistence type="predicted"/>
<dbReference type="RefSeq" id="WP_152824052.1">
    <property type="nucleotide sequence ID" value="NZ_WHUT02000001.1"/>
</dbReference>
<sequence>MKDDLWERDEIASPCVKLCVIHPEERICVGCFRTIDEIAVWSQLAREARAEIMEDLPSRAPRLAKRRGGRAGRLDH</sequence>
<evidence type="ECO:0000313" key="1">
    <source>
        <dbReference type="EMBL" id="NUB43411.1"/>
    </source>
</evidence>
<dbReference type="InterPro" id="IPR010710">
    <property type="entry name" value="DUF1289"/>
</dbReference>
<gene>
    <name evidence="1" type="ORF">GEU84_003355</name>
</gene>
<dbReference type="Pfam" id="PF06945">
    <property type="entry name" value="DUF1289"/>
    <property type="match status" value="1"/>
</dbReference>
<protein>
    <submittedName>
        <fullName evidence="1">DUF1289 domain-containing protein</fullName>
    </submittedName>
</protein>
<name>A0A8X8H5J3_9RHOB</name>
<dbReference type="Proteomes" id="UP000484076">
    <property type="component" value="Unassembled WGS sequence"/>
</dbReference>
<dbReference type="PANTHER" id="PTHR35175">
    <property type="entry name" value="DUF1289 DOMAIN-CONTAINING PROTEIN"/>
    <property type="match status" value="1"/>
</dbReference>
<comment type="caution">
    <text evidence="1">The sequence shown here is derived from an EMBL/GenBank/DDBJ whole genome shotgun (WGS) entry which is preliminary data.</text>
</comment>
<dbReference type="AlphaFoldDB" id="A0A8X8H5J3"/>
<evidence type="ECO:0000313" key="2">
    <source>
        <dbReference type="Proteomes" id="UP000484076"/>
    </source>
</evidence>
<accession>A0A8X8H5J3</accession>
<dbReference type="PANTHER" id="PTHR35175:SF2">
    <property type="entry name" value="DUF1289 DOMAIN-CONTAINING PROTEIN"/>
    <property type="match status" value="1"/>
</dbReference>
<dbReference type="EMBL" id="WHUT02000001">
    <property type="protein sequence ID" value="NUB43411.1"/>
    <property type="molecule type" value="Genomic_DNA"/>
</dbReference>